<protein>
    <submittedName>
        <fullName evidence="2">Uncharacterized protein</fullName>
    </submittedName>
</protein>
<organism evidence="2 3">
    <name type="scientific">Ilyodon furcidens</name>
    <name type="common">goldbreast splitfin</name>
    <dbReference type="NCBI Taxonomy" id="33524"/>
    <lineage>
        <taxon>Eukaryota</taxon>
        <taxon>Metazoa</taxon>
        <taxon>Chordata</taxon>
        <taxon>Craniata</taxon>
        <taxon>Vertebrata</taxon>
        <taxon>Euteleostomi</taxon>
        <taxon>Actinopterygii</taxon>
        <taxon>Neopterygii</taxon>
        <taxon>Teleostei</taxon>
        <taxon>Neoteleostei</taxon>
        <taxon>Acanthomorphata</taxon>
        <taxon>Ovalentaria</taxon>
        <taxon>Atherinomorphae</taxon>
        <taxon>Cyprinodontiformes</taxon>
        <taxon>Goodeidae</taxon>
        <taxon>Ilyodon</taxon>
    </lineage>
</organism>
<feature type="region of interest" description="Disordered" evidence="1">
    <location>
        <begin position="39"/>
        <end position="62"/>
    </location>
</feature>
<evidence type="ECO:0000313" key="2">
    <source>
        <dbReference type="EMBL" id="MEQ2224541.1"/>
    </source>
</evidence>
<comment type="caution">
    <text evidence="2">The sequence shown here is derived from an EMBL/GenBank/DDBJ whole genome shotgun (WGS) entry which is preliminary data.</text>
</comment>
<sequence length="62" mass="6798">MCWSPVDKEAENRNIKERVIEGDISVLIGPCNGLVTLGGREGRMDGRKDRHSVSPQGLVSCM</sequence>
<dbReference type="Proteomes" id="UP001482620">
    <property type="component" value="Unassembled WGS sequence"/>
</dbReference>
<name>A0ABV0SXF5_9TELE</name>
<feature type="non-terminal residue" evidence="2">
    <location>
        <position position="62"/>
    </location>
</feature>
<evidence type="ECO:0000256" key="1">
    <source>
        <dbReference type="SAM" id="MobiDB-lite"/>
    </source>
</evidence>
<reference evidence="2 3" key="1">
    <citation type="submission" date="2021-06" db="EMBL/GenBank/DDBJ databases">
        <authorList>
            <person name="Palmer J.M."/>
        </authorList>
    </citation>
    <scope>NUCLEOTIDE SEQUENCE [LARGE SCALE GENOMIC DNA]</scope>
    <source>
        <strain evidence="3">if_2019</strain>
        <tissue evidence="2">Muscle</tissue>
    </source>
</reference>
<keyword evidence="3" id="KW-1185">Reference proteome</keyword>
<gene>
    <name evidence="2" type="ORF">ILYODFUR_008532</name>
</gene>
<feature type="compositionally biased region" description="Basic and acidic residues" evidence="1">
    <location>
        <begin position="40"/>
        <end position="52"/>
    </location>
</feature>
<accession>A0ABV0SXF5</accession>
<dbReference type="EMBL" id="JAHRIQ010012162">
    <property type="protein sequence ID" value="MEQ2224541.1"/>
    <property type="molecule type" value="Genomic_DNA"/>
</dbReference>
<feature type="compositionally biased region" description="Polar residues" evidence="1">
    <location>
        <begin position="53"/>
        <end position="62"/>
    </location>
</feature>
<proteinExistence type="predicted"/>
<evidence type="ECO:0000313" key="3">
    <source>
        <dbReference type="Proteomes" id="UP001482620"/>
    </source>
</evidence>